<accession>A0ACA9LW78</accession>
<reference evidence="1" key="1">
    <citation type="submission" date="2021-06" db="EMBL/GenBank/DDBJ databases">
        <authorList>
            <person name="Kallberg Y."/>
            <person name="Tangrot J."/>
            <person name="Rosling A."/>
        </authorList>
    </citation>
    <scope>NUCLEOTIDE SEQUENCE</scope>
    <source>
        <strain evidence="1">AU212A</strain>
    </source>
</reference>
<evidence type="ECO:0000313" key="2">
    <source>
        <dbReference type="Proteomes" id="UP000789860"/>
    </source>
</evidence>
<protein>
    <submittedName>
        <fullName evidence="1">11797_t:CDS:1</fullName>
    </submittedName>
</protein>
<comment type="caution">
    <text evidence="1">The sequence shown here is derived from an EMBL/GenBank/DDBJ whole genome shotgun (WGS) entry which is preliminary data.</text>
</comment>
<sequence>ITPSEVSLINHEGEPVNLLFAEKITVNPLEEARLSLYKENLKRTDVPIRPFEELQGETWEEQVLSIKDKMCKNRLDQISLLQSYYILEERLNERL</sequence>
<gene>
    <name evidence="1" type="ORF">SCALOS_LOCUS4956</name>
</gene>
<dbReference type="EMBL" id="CAJVPM010007298">
    <property type="protein sequence ID" value="CAG8544296.1"/>
    <property type="molecule type" value="Genomic_DNA"/>
</dbReference>
<feature type="non-terminal residue" evidence="1">
    <location>
        <position position="1"/>
    </location>
</feature>
<evidence type="ECO:0000313" key="1">
    <source>
        <dbReference type="EMBL" id="CAG8544296.1"/>
    </source>
</evidence>
<name>A0ACA9LW78_9GLOM</name>
<proteinExistence type="predicted"/>
<dbReference type="Proteomes" id="UP000789860">
    <property type="component" value="Unassembled WGS sequence"/>
</dbReference>
<keyword evidence="2" id="KW-1185">Reference proteome</keyword>
<organism evidence="1 2">
    <name type="scientific">Scutellospora calospora</name>
    <dbReference type="NCBI Taxonomy" id="85575"/>
    <lineage>
        <taxon>Eukaryota</taxon>
        <taxon>Fungi</taxon>
        <taxon>Fungi incertae sedis</taxon>
        <taxon>Mucoromycota</taxon>
        <taxon>Glomeromycotina</taxon>
        <taxon>Glomeromycetes</taxon>
        <taxon>Diversisporales</taxon>
        <taxon>Gigasporaceae</taxon>
        <taxon>Scutellospora</taxon>
    </lineage>
</organism>